<evidence type="ECO:0000313" key="2">
    <source>
        <dbReference type="EMBL" id="GAA3747254.1"/>
    </source>
</evidence>
<gene>
    <name evidence="2" type="ORF">GCM10022402_28320</name>
</gene>
<keyword evidence="3" id="KW-1185">Reference proteome</keyword>
<protein>
    <recommendedName>
        <fullName evidence="1">AbiEi antitoxin N-terminal domain-containing protein</fullName>
    </recommendedName>
</protein>
<sequence length="313" mass="34308">MPISGSALRGILATAGRQYGLITRSQALRHGLDDTRIRTLLRRGEWRRCHPGVYAVACLPVDTGSDEGRLRVMAFAARLAAGPTGVVCGPTAARLWGMRGLARWDRREIHLAFPGATRCPVMPGVRTNKRAIAHTEIHAADGLRMTTPGRTLRDVVLEVDRETAVSLMDSARNLGLVGDAEFARLPRGNTGRRGNAASAAWWRLSDTRAQSPLETRVRLVCVDAGITPDGLQHPLPLSGERTTLYGDLWWDAGPLLVEADGAEPHSRPQTIVGDRHRQNALLNAYPHLKLRRFGWRDLDHPAAIVATITHALR</sequence>
<organism evidence="2 3">
    <name type="scientific">Salinactinospora qingdaonensis</name>
    <dbReference type="NCBI Taxonomy" id="702744"/>
    <lineage>
        <taxon>Bacteria</taxon>
        <taxon>Bacillati</taxon>
        <taxon>Actinomycetota</taxon>
        <taxon>Actinomycetes</taxon>
        <taxon>Streptosporangiales</taxon>
        <taxon>Nocardiopsidaceae</taxon>
        <taxon>Salinactinospora</taxon>
    </lineage>
</organism>
<accession>A0ABP7FSL7</accession>
<name>A0ABP7FSL7_9ACTN</name>
<dbReference type="Pfam" id="PF13338">
    <property type="entry name" value="AbiEi_4"/>
    <property type="match status" value="1"/>
</dbReference>
<evidence type="ECO:0000259" key="1">
    <source>
        <dbReference type="Pfam" id="PF13338"/>
    </source>
</evidence>
<comment type="caution">
    <text evidence="2">The sequence shown here is derived from an EMBL/GenBank/DDBJ whole genome shotgun (WGS) entry which is preliminary data.</text>
</comment>
<evidence type="ECO:0000313" key="3">
    <source>
        <dbReference type="Proteomes" id="UP001500908"/>
    </source>
</evidence>
<feature type="domain" description="AbiEi antitoxin N-terminal" evidence="1">
    <location>
        <begin position="12"/>
        <end position="57"/>
    </location>
</feature>
<proteinExistence type="predicted"/>
<dbReference type="Proteomes" id="UP001500908">
    <property type="component" value="Unassembled WGS sequence"/>
</dbReference>
<dbReference type="InterPro" id="IPR025159">
    <property type="entry name" value="AbiEi_N"/>
</dbReference>
<dbReference type="RefSeq" id="WP_344971839.1">
    <property type="nucleotide sequence ID" value="NZ_BAABDD010000012.1"/>
</dbReference>
<dbReference type="EMBL" id="BAABDD010000012">
    <property type="protein sequence ID" value="GAA3747254.1"/>
    <property type="molecule type" value="Genomic_DNA"/>
</dbReference>
<reference evidence="3" key="1">
    <citation type="journal article" date="2019" name="Int. J. Syst. Evol. Microbiol.">
        <title>The Global Catalogue of Microorganisms (GCM) 10K type strain sequencing project: providing services to taxonomists for standard genome sequencing and annotation.</title>
        <authorList>
            <consortium name="The Broad Institute Genomics Platform"/>
            <consortium name="The Broad Institute Genome Sequencing Center for Infectious Disease"/>
            <person name="Wu L."/>
            <person name="Ma J."/>
        </authorList>
    </citation>
    <scope>NUCLEOTIDE SEQUENCE [LARGE SCALE GENOMIC DNA]</scope>
    <source>
        <strain evidence="3">JCM 17137</strain>
    </source>
</reference>